<keyword evidence="2" id="KW-1185">Reference proteome</keyword>
<name>A0ACC1BK33_9ROSI</name>
<comment type="caution">
    <text evidence="1">The sequence shown here is derived from an EMBL/GenBank/DDBJ whole genome shotgun (WGS) entry which is preliminary data.</text>
</comment>
<organism evidence="1 2">
    <name type="scientific">Pistacia atlantica</name>
    <dbReference type="NCBI Taxonomy" id="434234"/>
    <lineage>
        <taxon>Eukaryota</taxon>
        <taxon>Viridiplantae</taxon>
        <taxon>Streptophyta</taxon>
        <taxon>Embryophyta</taxon>
        <taxon>Tracheophyta</taxon>
        <taxon>Spermatophyta</taxon>
        <taxon>Magnoliopsida</taxon>
        <taxon>eudicotyledons</taxon>
        <taxon>Gunneridae</taxon>
        <taxon>Pentapetalae</taxon>
        <taxon>rosids</taxon>
        <taxon>malvids</taxon>
        <taxon>Sapindales</taxon>
        <taxon>Anacardiaceae</taxon>
        <taxon>Pistacia</taxon>
    </lineage>
</organism>
<dbReference type="EMBL" id="CM047900">
    <property type="protein sequence ID" value="KAJ0099295.1"/>
    <property type="molecule type" value="Genomic_DNA"/>
</dbReference>
<sequence length="40" mass="4354">MVATYRTKAGLGKKKKLPFAFSSSSLELKLKQLGMATGYC</sequence>
<dbReference type="Proteomes" id="UP001164250">
    <property type="component" value="Chromosome 4"/>
</dbReference>
<evidence type="ECO:0000313" key="2">
    <source>
        <dbReference type="Proteomes" id="UP001164250"/>
    </source>
</evidence>
<accession>A0ACC1BK33</accession>
<reference evidence="2" key="1">
    <citation type="journal article" date="2023" name="G3 (Bethesda)">
        <title>Genome assembly and association tests identify interacting loci associated with vigor, precocity, and sex in interspecific pistachio rootstocks.</title>
        <authorList>
            <person name="Palmer W."/>
            <person name="Jacygrad E."/>
            <person name="Sagayaradj S."/>
            <person name="Cavanaugh K."/>
            <person name="Han R."/>
            <person name="Bertier L."/>
            <person name="Beede B."/>
            <person name="Kafkas S."/>
            <person name="Golino D."/>
            <person name="Preece J."/>
            <person name="Michelmore R."/>
        </authorList>
    </citation>
    <scope>NUCLEOTIDE SEQUENCE [LARGE SCALE GENOMIC DNA]</scope>
</reference>
<proteinExistence type="predicted"/>
<evidence type="ECO:0000313" key="1">
    <source>
        <dbReference type="EMBL" id="KAJ0099295.1"/>
    </source>
</evidence>
<gene>
    <name evidence="1" type="ORF">Patl1_21213</name>
</gene>
<protein>
    <submittedName>
        <fullName evidence="1">Uncharacterized protein</fullName>
    </submittedName>
</protein>